<reference evidence="2 3" key="2">
    <citation type="journal article" date="2017" name="Front. Plant Sci.">
        <title>Gene Classification and Mining of Molecular Markers Useful in Red Clover (Trifolium pratense) Breeding.</title>
        <authorList>
            <person name="Istvanek J."/>
            <person name="Dluhosova J."/>
            <person name="Dluhos P."/>
            <person name="Patkova L."/>
            <person name="Nedelnik J."/>
            <person name="Repkova J."/>
        </authorList>
    </citation>
    <scope>NUCLEOTIDE SEQUENCE [LARGE SCALE GENOMIC DNA]</scope>
    <source>
        <strain evidence="3">cv. Tatra</strain>
        <tissue evidence="2">Young leaves</tissue>
    </source>
</reference>
<feature type="compositionally biased region" description="Acidic residues" evidence="1">
    <location>
        <begin position="1"/>
        <end position="12"/>
    </location>
</feature>
<evidence type="ECO:0000313" key="3">
    <source>
        <dbReference type="Proteomes" id="UP000236291"/>
    </source>
</evidence>
<comment type="caution">
    <text evidence="2">The sequence shown here is derived from an EMBL/GenBank/DDBJ whole genome shotgun (WGS) entry which is preliminary data.</text>
</comment>
<gene>
    <name evidence="2" type="ORF">L195_g055901</name>
</gene>
<dbReference type="Proteomes" id="UP000236291">
    <property type="component" value="Unassembled WGS sequence"/>
</dbReference>
<dbReference type="AlphaFoldDB" id="A0A2K3KNU2"/>
<evidence type="ECO:0000313" key="2">
    <source>
        <dbReference type="EMBL" id="PNX67950.1"/>
    </source>
</evidence>
<reference evidence="2 3" key="1">
    <citation type="journal article" date="2014" name="Am. J. Bot.">
        <title>Genome assembly and annotation for red clover (Trifolium pratense; Fabaceae).</title>
        <authorList>
            <person name="Istvanek J."/>
            <person name="Jaros M."/>
            <person name="Krenek A."/>
            <person name="Repkova J."/>
        </authorList>
    </citation>
    <scope>NUCLEOTIDE SEQUENCE [LARGE SCALE GENOMIC DNA]</scope>
    <source>
        <strain evidence="3">cv. Tatra</strain>
        <tissue evidence="2">Young leaves</tissue>
    </source>
</reference>
<sequence>MVEYDEYVDVDSNEVSSTDSHTYDDEDSSYSVSSGHDRSDDGDDTGDHDDDDDDDGDDDGNDHDFDDEASVGERA</sequence>
<dbReference type="EMBL" id="ASHM01103663">
    <property type="protein sequence ID" value="PNX67950.1"/>
    <property type="molecule type" value="Genomic_DNA"/>
</dbReference>
<name>A0A2K3KNU2_TRIPR</name>
<feature type="non-terminal residue" evidence="2">
    <location>
        <position position="75"/>
    </location>
</feature>
<accession>A0A2K3KNU2</accession>
<proteinExistence type="predicted"/>
<protein>
    <submittedName>
        <fullName evidence="2">Uncharacterized protein</fullName>
    </submittedName>
</protein>
<evidence type="ECO:0000256" key="1">
    <source>
        <dbReference type="SAM" id="MobiDB-lite"/>
    </source>
</evidence>
<feature type="compositionally biased region" description="Acidic residues" evidence="1">
    <location>
        <begin position="40"/>
        <end position="75"/>
    </location>
</feature>
<organism evidence="2 3">
    <name type="scientific">Trifolium pratense</name>
    <name type="common">Red clover</name>
    <dbReference type="NCBI Taxonomy" id="57577"/>
    <lineage>
        <taxon>Eukaryota</taxon>
        <taxon>Viridiplantae</taxon>
        <taxon>Streptophyta</taxon>
        <taxon>Embryophyta</taxon>
        <taxon>Tracheophyta</taxon>
        <taxon>Spermatophyta</taxon>
        <taxon>Magnoliopsida</taxon>
        <taxon>eudicotyledons</taxon>
        <taxon>Gunneridae</taxon>
        <taxon>Pentapetalae</taxon>
        <taxon>rosids</taxon>
        <taxon>fabids</taxon>
        <taxon>Fabales</taxon>
        <taxon>Fabaceae</taxon>
        <taxon>Papilionoideae</taxon>
        <taxon>50 kb inversion clade</taxon>
        <taxon>NPAAA clade</taxon>
        <taxon>Hologalegina</taxon>
        <taxon>IRL clade</taxon>
        <taxon>Trifolieae</taxon>
        <taxon>Trifolium</taxon>
    </lineage>
</organism>
<feature type="region of interest" description="Disordered" evidence="1">
    <location>
        <begin position="1"/>
        <end position="75"/>
    </location>
</feature>